<accession>A0ABQ4V0D8</accession>
<protein>
    <recommendedName>
        <fullName evidence="3">Transposase</fullName>
    </recommendedName>
</protein>
<evidence type="ECO:0000313" key="1">
    <source>
        <dbReference type="EMBL" id="GJE77094.1"/>
    </source>
</evidence>
<dbReference type="RefSeq" id="WP_137830814.1">
    <property type="nucleotide sequence ID" value="NZ_BPRE01000012.1"/>
</dbReference>
<sequence length="95" mass="10639">MIDETLIGPLGYRFTNLFTRRPTAFGARTSWQMADAMLQSMLAGGISPPICRVPAEHLAEAMLQCREEHSRESAENRQMKRACLLQMRALGSKSV</sequence>
<dbReference type="Proteomes" id="UP001055093">
    <property type="component" value="Unassembled WGS sequence"/>
</dbReference>
<reference evidence="1" key="2">
    <citation type="submission" date="2021-08" db="EMBL/GenBank/DDBJ databases">
        <authorList>
            <person name="Tani A."/>
            <person name="Ola A."/>
            <person name="Ogura Y."/>
            <person name="Katsura K."/>
            <person name="Hayashi T."/>
        </authorList>
    </citation>
    <scope>NUCLEOTIDE SEQUENCE</scope>
    <source>
        <strain evidence="1">DSM 14458</strain>
    </source>
</reference>
<evidence type="ECO:0008006" key="3">
    <source>
        <dbReference type="Google" id="ProtNLM"/>
    </source>
</evidence>
<gene>
    <name evidence="1" type="ORF">BGCPKDLD_3695</name>
</gene>
<evidence type="ECO:0000313" key="2">
    <source>
        <dbReference type="Proteomes" id="UP001055093"/>
    </source>
</evidence>
<proteinExistence type="predicted"/>
<reference evidence="1" key="1">
    <citation type="journal article" date="2021" name="Front. Microbiol.">
        <title>Comprehensive Comparative Genomics and Phenotyping of Methylobacterium Species.</title>
        <authorList>
            <person name="Alessa O."/>
            <person name="Ogura Y."/>
            <person name="Fujitani Y."/>
            <person name="Takami H."/>
            <person name="Hayashi T."/>
            <person name="Sahin N."/>
            <person name="Tani A."/>
        </authorList>
    </citation>
    <scope>NUCLEOTIDE SEQUENCE</scope>
    <source>
        <strain evidence="1">DSM 14458</strain>
    </source>
</reference>
<dbReference type="EMBL" id="BPRE01000012">
    <property type="protein sequence ID" value="GJE77094.1"/>
    <property type="molecule type" value="Genomic_DNA"/>
</dbReference>
<comment type="caution">
    <text evidence="1">The sequence shown here is derived from an EMBL/GenBank/DDBJ whole genome shotgun (WGS) entry which is preliminary data.</text>
</comment>
<keyword evidence="2" id="KW-1185">Reference proteome</keyword>
<organism evidence="1 2">
    <name type="scientific">Methylorubrum suomiense</name>
    <dbReference type="NCBI Taxonomy" id="144191"/>
    <lineage>
        <taxon>Bacteria</taxon>
        <taxon>Pseudomonadati</taxon>
        <taxon>Pseudomonadota</taxon>
        <taxon>Alphaproteobacteria</taxon>
        <taxon>Hyphomicrobiales</taxon>
        <taxon>Methylobacteriaceae</taxon>
        <taxon>Methylorubrum</taxon>
    </lineage>
</organism>
<name>A0ABQ4V0D8_9HYPH</name>